<keyword evidence="3" id="KW-1185">Reference proteome</keyword>
<dbReference type="EMBL" id="JBHTOA010000031">
    <property type="protein sequence ID" value="MFD1399352.1"/>
    <property type="molecule type" value="Genomic_DNA"/>
</dbReference>
<dbReference type="InterPro" id="IPR007737">
    <property type="entry name" value="Mga_HTH"/>
</dbReference>
<evidence type="ECO:0000313" key="2">
    <source>
        <dbReference type="EMBL" id="MFD1399352.1"/>
    </source>
</evidence>
<accession>A0ABW4BJV7</accession>
<reference evidence="3" key="1">
    <citation type="journal article" date="2019" name="Int. J. Syst. Evol. Microbiol.">
        <title>The Global Catalogue of Microorganisms (GCM) 10K type strain sequencing project: providing services to taxonomists for standard genome sequencing and annotation.</title>
        <authorList>
            <consortium name="The Broad Institute Genomics Platform"/>
            <consortium name="The Broad Institute Genome Sequencing Center for Infectious Disease"/>
            <person name="Wu L."/>
            <person name="Ma J."/>
        </authorList>
    </citation>
    <scope>NUCLEOTIDE SEQUENCE [LARGE SCALE GENOMIC DNA]</scope>
    <source>
        <strain evidence="3">CCM 9110</strain>
    </source>
</reference>
<organism evidence="2 3">
    <name type="scientific">Lacticaseibacillus suilingensis</name>
    <dbReference type="NCBI Taxonomy" id="2799577"/>
    <lineage>
        <taxon>Bacteria</taxon>
        <taxon>Bacillati</taxon>
        <taxon>Bacillota</taxon>
        <taxon>Bacilli</taxon>
        <taxon>Lactobacillales</taxon>
        <taxon>Lactobacillaceae</taxon>
        <taxon>Lacticaseibacillus</taxon>
    </lineage>
</organism>
<proteinExistence type="predicted"/>
<sequence>MFEAYFYDKHTQTNYHVFRLLKARQHESFTINRLSLEAKLSYSQAYNAFQDIMTALQAKNAHGSGPLNETEYARLSADVTVDDYRYFLLSDSMAFRFFDYAFRQSTPDVHQFCSDWGLSISTLRRRIAPFKRYLTSKGLRLNTSTWALEGDELKARMLILTFYKMAYRGVGWPFSERDFQAANQRYLYLTQGQDQLFGPPTTSMKQDLLLLAVQAMRIEQGHILAVPERIPDLFAEFRAPGTDFPAEDLPPLSTVQRQCERNFYDFTRWHFISLSHTVSARDQAVMRVLDKPDTCAHHFAHGLISYLQAQCPPADRQEESQLAMLNVNLHRMADTYLTLQGDFAKRLDFMDLDRDLAESGRLPSLIKTYFDHLDRSQVGALADYYNAMYQVLYILLAPAFPGLNADHQLKVAVIVDAGTFMSRDLHSFLNALTFIDLVSPAHNVLPDVIITSLSVPQVLKDYYSPERLKQVTVIHWQPEVADDDFFNLLSRLSQIKPRIVHQ</sequence>
<dbReference type="Proteomes" id="UP001597199">
    <property type="component" value="Unassembled WGS sequence"/>
</dbReference>
<comment type="caution">
    <text evidence="2">The sequence shown here is derived from an EMBL/GenBank/DDBJ whole genome shotgun (WGS) entry which is preliminary data.</text>
</comment>
<dbReference type="RefSeq" id="WP_204118149.1">
    <property type="nucleotide sequence ID" value="NZ_BOLV01000002.1"/>
</dbReference>
<feature type="domain" description="Mga helix-turn-helix" evidence="1">
    <location>
        <begin position="87"/>
        <end position="163"/>
    </location>
</feature>
<name>A0ABW4BJV7_9LACO</name>
<evidence type="ECO:0000313" key="3">
    <source>
        <dbReference type="Proteomes" id="UP001597199"/>
    </source>
</evidence>
<evidence type="ECO:0000259" key="1">
    <source>
        <dbReference type="Pfam" id="PF05043"/>
    </source>
</evidence>
<dbReference type="Pfam" id="PF05043">
    <property type="entry name" value="Mga"/>
    <property type="match status" value="1"/>
</dbReference>
<gene>
    <name evidence="2" type="ORF">ACFQ41_08515</name>
</gene>
<protein>
    <submittedName>
        <fullName evidence="2">Helix-turn-helix domain-containing protein</fullName>
    </submittedName>
</protein>